<dbReference type="Gene3D" id="1.10.10.10">
    <property type="entry name" value="Winged helix-like DNA-binding domain superfamily/Winged helix DNA-binding domain"/>
    <property type="match status" value="1"/>
</dbReference>
<protein>
    <submittedName>
        <fullName evidence="6">MarR family transcriptional regulator</fullName>
    </submittedName>
</protein>
<dbReference type="InterPro" id="IPR000835">
    <property type="entry name" value="HTH_MarR-typ"/>
</dbReference>
<dbReference type="RefSeq" id="WP_139606264.1">
    <property type="nucleotide sequence ID" value="NZ_VDCQ01000063.1"/>
</dbReference>
<feature type="compositionally biased region" description="Basic and acidic residues" evidence="4">
    <location>
        <begin position="180"/>
        <end position="195"/>
    </location>
</feature>
<dbReference type="OrthoDB" id="2611006at2"/>
<dbReference type="SUPFAM" id="SSF46785">
    <property type="entry name" value="Winged helix' DNA-binding domain"/>
    <property type="match status" value="1"/>
</dbReference>
<dbReference type="GO" id="GO:0003700">
    <property type="term" value="F:DNA-binding transcription factor activity"/>
    <property type="evidence" value="ECO:0007669"/>
    <property type="project" value="InterPro"/>
</dbReference>
<sequence length="212" mass="23753">MSISSKSFADVKQAIVHNASAEAERIGNSALAGKIYALLLFAPEPLSLQQIAERLQVSKAAVSVQIRTMVFKGLCRKLPRRNDRRDYYMLPEPLGKNIAQSLTDFWTARQQTLLQTLHSLSSIPISESEEAEHRILIDRLSELSALFEMMLLSLAGMTHERESQEQTLQRHSHHGATETSRSDDKSIHAECRSESTRNLHLHAGLPAIVTED</sequence>
<feature type="domain" description="HTH marR-type" evidence="5">
    <location>
        <begin position="21"/>
        <end position="125"/>
    </location>
</feature>
<comment type="caution">
    <text evidence="6">The sequence shown here is derived from an EMBL/GenBank/DDBJ whole genome shotgun (WGS) entry which is preliminary data.</text>
</comment>
<evidence type="ECO:0000256" key="2">
    <source>
        <dbReference type="ARBA" id="ARBA00023125"/>
    </source>
</evidence>
<keyword evidence="1" id="KW-0805">Transcription regulation</keyword>
<dbReference type="AlphaFoldDB" id="A0A5C4T0C6"/>
<dbReference type="PANTHER" id="PTHR38465">
    <property type="entry name" value="HTH-TYPE TRANSCRIPTIONAL REGULATOR MJ1563-RELATED"/>
    <property type="match status" value="1"/>
</dbReference>
<accession>A0A5C4T0C6</accession>
<dbReference type="SMART" id="SM00347">
    <property type="entry name" value="HTH_MARR"/>
    <property type="match status" value="1"/>
</dbReference>
<evidence type="ECO:0000259" key="5">
    <source>
        <dbReference type="SMART" id="SM00347"/>
    </source>
</evidence>
<name>A0A5C4T0C6_9BACL</name>
<dbReference type="InterPro" id="IPR036390">
    <property type="entry name" value="WH_DNA-bd_sf"/>
</dbReference>
<evidence type="ECO:0000256" key="1">
    <source>
        <dbReference type="ARBA" id="ARBA00023015"/>
    </source>
</evidence>
<keyword evidence="2" id="KW-0238">DNA-binding</keyword>
<evidence type="ECO:0000313" key="7">
    <source>
        <dbReference type="Proteomes" id="UP000307943"/>
    </source>
</evidence>
<dbReference type="InterPro" id="IPR052362">
    <property type="entry name" value="HTH-GbsR_regulator"/>
</dbReference>
<keyword evidence="3" id="KW-0804">Transcription</keyword>
<dbReference type="EMBL" id="VDCQ01000063">
    <property type="protein sequence ID" value="TNJ62235.1"/>
    <property type="molecule type" value="Genomic_DNA"/>
</dbReference>
<reference evidence="6 7" key="1">
    <citation type="submission" date="2019-05" db="EMBL/GenBank/DDBJ databases">
        <title>We sequenced the genome of Paenibacillus hemerocallicola KCTC 33185 for further insight into its adaptation and study the phylogeny of Paenibacillus.</title>
        <authorList>
            <person name="Narsing Rao M.P."/>
        </authorList>
    </citation>
    <scope>NUCLEOTIDE SEQUENCE [LARGE SCALE GENOMIC DNA]</scope>
    <source>
        <strain evidence="6 7">KCTC 33185</strain>
    </source>
</reference>
<dbReference type="InterPro" id="IPR036388">
    <property type="entry name" value="WH-like_DNA-bd_sf"/>
</dbReference>
<dbReference type="Pfam" id="PF01047">
    <property type="entry name" value="MarR"/>
    <property type="match status" value="1"/>
</dbReference>
<dbReference type="Proteomes" id="UP000307943">
    <property type="component" value="Unassembled WGS sequence"/>
</dbReference>
<evidence type="ECO:0000256" key="4">
    <source>
        <dbReference type="SAM" id="MobiDB-lite"/>
    </source>
</evidence>
<proteinExistence type="predicted"/>
<feature type="region of interest" description="Disordered" evidence="4">
    <location>
        <begin position="158"/>
        <end position="195"/>
    </location>
</feature>
<evidence type="ECO:0000256" key="3">
    <source>
        <dbReference type="ARBA" id="ARBA00023163"/>
    </source>
</evidence>
<gene>
    <name evidence="6" type="ORF">FE784_31605</name>
</gene>
<evidence type="ECO:0000313" key="6">
    <source>
        <dbReference type="EMBL" id="TNJ62235.1"/>
    </source>
</evidence>
<dbReference type="GO" id="GO:0003677">
    <property type="term" value="F:DNA binding"/>
    <property type="evidence" value="ECO:0007669"/>
    <property type="project" value="UniProtKB-KW"/>
</dbReference>
<keyword evidence="7" id="KW-1185">Reference proteome</keyword>
<organism evidence="6 7">
    <name type="scientific">Paenibacillus hemerocallicola</name>
    <dbReference type="NCBI Taxonomy" id="1172614"/>
    <lineage>
        <taxon>Bacteria</taxon>
        <taxon>Bacillati</taxon>
        <taxon>Bacillota</taxon>
        <taxon>Bacilli</taxon>
        <taxon>Bacillales</taxon>
        <taxon>Paenibacillaceae</taxon>
        <taxon>Paenibacillus</taxon>
    </lineage>
</organism>
<dbReference type="PANTHER" id="PTHR38465:SF1">
    <property type="entry name" value="HTH-TYPE TRANSCRIPTIONAL REGULATOR MJ1563-RELATED"/>
    <property type="match status" value="1"/>
</dbReference>